<accession>A0A4S2JRK5</accession>
<reference evidence="1 2" key="1">
    <citation type="journal article" date="2019" name="Philos. Trans. R. Soc. Lond., B, Biol. Sci.">
        <title>Ant behaviour and brain gene expression of defending hosts depend on the ecological success of the intruding social parasite.</title>
        <authorList>
            <person name="Kaur R."/>
            <person name="Stoldt M."/>
            <person name="Jongepier E."/>
            <person name="Feldmeyer B."/>
            <person name="Menzel F."/>
            <person name="Bornberg-Bauer E."/>
            <person name="Foitzik S."/>
        </authorList>
    </citation>
    <scope>NUCLEOTIDE SEQUENCE [LARGE SCALE GENOMIC DNA]</scope>
    <source>
        <tissue evidence="1">Whole body</tissue>
    </source>
</reference>
<comment type="caution">
    <text evidence="1">The sequence shown here is derived from an EMBL/GenBank/DDBJ whole genome shotgun (WGS) entry which is preliminary data.</text>
</comment>
<dbReference type="AlphaFoldDB" id="A0A4S2JRK5"/>
<name>A0A4S2JRK5_9HYME</name>
<proteinExistence type="predicted"/>
<evidence type="ECO:0000313" key="1">
    <source>
        <dbReference type="EMBL" id="TGZ37439.1"/>
    </source>
</evidence>
<evidence type="ECO:0000313" key="2">
    <source>
        <dbReference type="Proteomes" id="UP000310200"/>
    </source>
</evidence>
<gene>
    <name evidence="1" type="ORF">DBV15_10649</name>
</gene>
<keyword evidence="2" id="KW-1185">Reference proteome</keyword>
<sequence length="118" mass="13390">MREVSSERYKNFYPGNTSGIYQHRRGTADFLSGPSQDSLRVARLLALSDRDKIRKTCDEVNYPFSEAEVSRLKASGLPCVPRSVPGVTYPVGETLVKAKQWAFGLRPIHLSRGFEREW</sequence>
<dbReference type="EMBL" id="QBLH01003549">
    <property type="protein sequence ID" value="TGZ37439.1"/>
    <property type="molecule type" value="Genomic_DNA"/>
</dbReference>
<dbReference type="Proteomes" id="UP000310200">
    <property type="component" value="Unassembled WGS sequence"/>
</dbReference>
<protein>
    <submittedName>
        <fullName evidence="1">Uncharacterized protein</fullName>
    </submittedName>
</protein>
<organism evidence="1 2">
    <name type="scientific">Temnothorax longispinosus</name>
    <dbReference type="NCBI Taxonomy" id="300112"/>
    <lineage>
        <taxon>Eukaryota</taxon>
        <taxon>Metazoa</taxon>
        <taxon>Ecdysozoa</taxon>
        <taxon>Arthropoda</taxon>
        <taxon>Hexapoda</taxon>
        <taxon>Insecta</taxon>
        <taxon>Pterygota</taxon>
        <taxon>Neoptera</taxon>
        <taxon>Endopterygota</taxon>
        <taxon>Hymenoptera</taxon>
        <taxon>Apocrita</taxon>
        <taxon>Aculeata</taxon>
        <taxon>Formicoidea</taxon>
        <taxon>Formicidae</taxon>
        <taxon>Myrmicinae</taxon>
        <taxon>Temnothorax</taxon>
    </lineage>
</organism>